<proteinExistence type="predicted"/>
<reference evidence="2" key="2">
    <citation type="submission" date="2023-01" db="EMBL/GenBank/DDBJ databases">
        <authorList>
            <person name="Sun Q."/>
            <person name="Evtushenko L."/>
        </authorList>
    </citation>
    <scope>NUCLEOTIDE SEQUENCE</scope>
    <source>
        <strain evidence="2">VKM B-2789</strain>
    </source>
</reference>
<protein>
    <submittedName>
        <fullName evidence="2">Uncharacterized protein</fullName>
    </submittedName>
</protein>
<sequence>MAEPVRHLDPISEISVAIALLLAPYFPAAKWNGTPAIVGLPFSPEQFKRLADTTPRLHIGWEGVKPSGAGRSFKGTFTFRLIIVVKNTGRSGPMLGDKLGPGIYPSVMAAVAALHGRTLNGIGSIEVTDANQATVDGWREIGAAAGIVSFTINNGLGDLLGEGEAAPQFLRLVSDFDVVTDPDPDAVPALPMRGDANLPPVGDSE</sequence>
<dbReference type="RefSeq" id="WP_213359383.1">
    <property type="nucleotide sequence ID" value="NZ_BSFM01000017.1"/>
</dbReference>
<keyword evidence="3" id="KW-1185">Reference proteome</keyword>
<dbReference type="Proteomes" id="UP001143330">
    <property type="component" value="Unassembled WGS sequence"/>
</dbReference>
<evidence type="ECO:0000256" key="1">
    <source>
        <dbReference type="SAM" id="MobiDB-lite"/>
    </source>
</evidence>
<dbReference type="EMBL" id="BSFM01000017">
    <property type="protein sequence ID" value="GLK85689.1"/>
    <property type="molecule type" value="Genomic_DNA"/>
</dbReference>
<feature type="region of interest" description="Disordered" evidence="1">
    <location>
        <begin position="184"/>
        <end position="205"/>
    </location>
</feature>
<comment type="caution">
    <text evidence="2">The sequence shown here is derived from an EMBL/GenBank/DDBJ whole genome shotgun (WGS) entry which is preliminary data.</text>
</comment>
<evidence type="ECO:0000313" key="2">
    <source>
        <dbReference type="EMBL" id="GLK85689.1"/>
    </source>
</evidence>
<accession>A0A9W6NBM7</accession>
<dbReference type="AlphaFoldDB" id="A0A9W6NBM7"/>
<reference evidence="2" key="1">
    <citation type="journal article" date="2014" name="Int. J. Syst. Evol. Microbiol.">
        <title>Complete genome sequence of Corynebacterium casei LMG S-19264T (=DSM 44701T), isolated from a smear-ripened cheese.</title>
        <authorList>
            <consortium name="US DOE Joint Genome Institute (JGI-PGF)"/>
            <person name="Walter F."/>
            <person name="Albersmeier A."/>
            <person name="Kalinowski J."/>
            <person name="Ruckert C."/>
        </authorList>
    </citation>
    <scope>NUCLEOTIDE SEQUENCE</scope>
    <source>
        <strain evidence="2">VKM B-2789</strain>
    </source>
</reference>
<evidence type="ECO:0000313" key="3">
    <source>
        <dbReference type="Proteomes" id="UP001143330"/>
    </source>
</evidence>
<name>A0A9W6NBM7_9HYPH</name>
<gene>
    <name evidence="2" type="ORF">GCM10017653_37590</name>
</gene>
<organism evidence="2 3">
    <name type="scientific">Ancylobacter defluvii</name>
    <dbReference type="NCBI Taxonomy" id="1282440"/>
    <lineage>
        <taxon>Bacteria</taxon>
        <taxon>Pseudomonadati</taxon>
        <taxon>Pseudomonadota</taxon>
        <taxon>Alphaproteobacteria</taxon>
        <taxon>Hyphomicrobiales</taxon>
        <taxon>Xanthobacteraceae</taxon>
        <taxon>Ancylobacter</taxon>
    </lineage>
</organism>